<dbReference type="AlphaFoldDB" id="A0A0R3S2W6"/>
<evidence type="ECO:0000313" key="2">
    <source>
        <dbReference type="WBParaSite" id="EEL_0000907801-mRNA-1"/>
    </source>
</evidence>
<reference evidence="2" key="1">
    <citation type="submission" date="2017-02" db="UniProtKB">
        <authorList>
            <consortium name="WormBaseParasite"/>
        </authorList>
    </citation>
    <scope>IDENTIFICATION</scope>
</reference>
<sequence>MLNDIDTFIYLIKLNHDDQIVYYDNGAYSNREDSHCNCYFRIEPYQNNRYSMVSLPQHWLVILGKKCRSSEPSASFSSSIPQPLAKIPLAESSPDSDSTFPTKFYGTSTRVTKQIEHWTYNWNPLLQCLSYTRWELNGLRYKVITVKKDTGKNLEMIKPCLDDTLVMIVFHFPARASAVYEKEKTVSSTSGKFMQVYRYCPKEIVHDLVAAFHPTNLFGGLCQFLCAKRSAYYFLEIEIITSRYYPRKKLSSMHKGCLEALSELVDYENLLWELEKENHSFDRNTAFPFWECSVPEKRMRLDDACSSTYELGFTRNEQNCLLPQTLSRIKRQEQNAEGFAVKVAVLLYTGGDDIRLLSEFKRDQSKEKVQEFCPVDTAKNVNYQWSLAALDTHAKKLRNMHFDEYDSS</sequence>
<proteinExistence type="predicted"/>
<name>A0A0R3S2W6_9BILA</name>
<keyword evidence="1" id="KW-1185">Reference proteome</keyword>
<organism evidence="1 2">
    <name type="scientific">Elaeophora elaphi</name>
    <dbReference type="NCBI Taxonomy" id="1147741"/>
    <lineage>
        <taxon>Eukaryota</taxon>
        <taxon>Metazoa</taxon>
        <taxon>Ecdysozoa</taxon>
        <taxon>Nematoda</taxon>
        <taxon>Chromadorea</taxon>
        <taxon>Rhabditida</taxon>
        <taxon>Spirurina</taxon>
        <taxon>Spiruromorpha</taxon>
        <taxon>Filarioidea</taxon>
        <taxon>Onchocercidae</taxon>
        <taxon>Elaeophora</taxon>
    </lineage>
</organism>
<dbReference type="WBParaSite" id="EEL_0000907801-mRNA-1">
    <property type="protein sequence ID" value="EEL_0000907801-mRNA-1"/>
    <property type="gene ID" value="EEL_0000907801"/>
</dbReference>
<protein>
    <submittedName>
        <fullName evidence="2">Inositol-pentakisphosphate 2-kinase</fullName>
    </submittedName>
</protein>
<dbReference type="Proteomes" id="UP000050640">
    <property type="component" value="Unplaced"/>
</dbReference>
<evidence type="ECO:0000313" key="1">
    <source>
        <dbReference type="Proteomes" id="UP000050640"/>
    </source>
</evidence>
<accession>A0A0R3S2W6</accession>